<dbReference type="GO" id="GO:0006152">
    <property type="term" value="P:purine nucleoside catabolic process"/>
    <property type="evidence" value="ECO:0007669"/>
    <property type="project" value="TreeGrafter"/>
</dbReference>
<feature type="domain" description="Inosine/uridine-preferring nucleoside hydrolase" evidence="3">
    <location>
        <begin position="24"/>
        <end position="298"/>
    </location>
</feature>
<reference evidence="5" key="1">
    <citation type="submission" date="2018-05" db="EMBL/GenBank/DDBJ databases">
        <title>Pseudarcicella sp. HME7025 Genome sequencing and assembly.</title>
        <authorList>
            <person name="Kim H."/>
            <person name="Kang H."/>
            <person name="Joh K."/>
        </authorList>
    </citation>
    <scope>NUCLEOTIDE SEQUENCE [LARGE SCALE GENOMIC DNA]</scope>
    <source>
        <strain evidence="5">HME7025</strain>
    </source>
</reference>
<dbReference type="InterPro" id="IPR001910">
    <property type="entry name" value="Inosine/uridine_hydrolase_dom"/>
</dbReference>
<dbReference type="KEGG" id="psez:HME7025_00184"/>
<dbReference type="GO" id="GO:0005829">
    <property type="term" value="C:cytosol"/>
    <property type="evidence" value="ECO:0007669"/>
    <property type="project" value="TreeGrafter"/>
</dbReference>
<keyword evidence="2 4" id="KW-0326">Glycosidase</keyword>
<dbReference type="EMBL" id="CP029346">
    <property type="protein sequence ID" value="AWL08067.1"/>
    <property type="molecule type" value="Genomic_DNA"/>
</dbReference>
<dbReference type="GO" id="GO:0008477">
    <property type="term" value="F:purine nucleosidase activity"/>
    <property type="evidence" value="ECO:0007669"/>
    <property type="project" value="TreeGrafter"/>
</dbReference>
<dbReference type="AlphaFoldDB" id="A0A2S2DTA9"/>
<evidence type="ECO:0000259" key="3">
    <source>
        <dbReference type="Pfam" id="PF01156"/>
    </source>
</evidence>
<dbReference type="RefSeq" id="WP_109321843.1">
    <property type="nucleotide sequence ID" value="NZ_CP029346.1"/>
</dbReference>
<evidence type="ECO:0000313" key="5">
    <source>
        <dbReference type="Proteomes" id="UP000245468"/>
    </source>
</evidence>
<keyword evidence="1 4" id="KW-0378">Hydrolase</keyword>
<dbReference type="EC" id="3.2.2.3" evidence="4"/>
<dbReference type="InterPro" id="IPR023186">
    <property type="entry name" value="IUNH"/>
</dbReference>
<keyword evidence="5" id="KW-1185">Reference proteome</keyword>
<dbReference type="Proteomes" id="UP000245468">
    <property type="component" value="Chromosome"/>
</dbReference>
<sequence>MKKLILLFLCIPFFLTAQSKKQKVIFDCDLGDDIDDAYALAYLLTQQDKLDILGITTCYGRTDDRARLALKMLHETDQGHIPVFMGRNTSHIDKRANWYADQFSWAKGFDKIKPQSKPAADFIIEQIKKYPNEVVIFSVGPVTNFSDIIQKDPQILKKAKHIYAMFGSFDVGYNQKKPIDAEWNVKVDVPASQKFVQSGAKITYAGTDVTSQVKLSAENRRILKEKNTPLTNALTDLYQMWGHETPTFFDPVAIAMLLHSDLFQTDKRHITVDNQGFTRSSDGKPNAIIGVKIQEAKVLDILMGHYMNQKFALKP</sequence>
<protein>
    <submittedName>
        <fullName evidence="4">Uridine nucleosidase</fullName>
        <ecNumber evidence="4">3.2.2.3</ecNumber>
    </submittedName>
</protein>
<dbReference type="PANTHER" id="PTHR12304">
    <property type="entry name" value="INOSINE-URIDINE PREFERRING NUCLEOSIDE HYDROLASE"/>
    <property type="match status" value="1"/>
</dbReference>
<dbReference type="SUPFAM" id="SSF53590">
    <property type="entry name" value="Nucleoside hydrolase"/>
    <property type="match status" value="1"/>
</dbReference>
<evidence type="ECO:0000313" key="4">
    <source>
        <dbReference type="EMBL" id="AWL08067.1"/>
    </source>
</evidence>
<organism evidence="4 5">
    <name type="scientific">Aquirufa nivalisilvae</name>
    <dbReference type="NCBI Taxonomy" id="2516557"/>
    <lineage>
        <taxon>Bacteria</taxon>
        <taxon>Pseudomonadati</taxon>
        <taxon>Bacteroidota</taxon>
        <taxon>Cytophagia</taxon>
        <taxon>Cytophagales</taxon>
        <taxon>Flectobacillaceae</taxon>
        <taxon>Aquirufa</taxon>
    </lineage>
</organism>
<dbReference type="OrthoDB" id="9797882at2"/>
<dbReference type="InterPro" id="IPR036452">
    <property type="entry name" value="Ribo_hydro-like"/>
</dbReference>
<evidence type="ECO:0000256" key="2">
    <source>
        <dbReference type="ARBA" id="ARBA00023295"/>
    </source>
</evidence>
<proteinExistence type="predicted"/>
<accession>A0A2S2DTA9</accession>
<dbReference type="GO" id="GO:0045437">
    <property type="term" value="F:uridine nucleosidase activity"/>
    <property type="evidence" value="ECO:0007669"/>
    <property type="project" value="UniProtKB-EC"/>
</dbReference>
<evidence type="ECO:0000256" key="1">
    <source>
        <dbReference type="ARBA" id="ARBA00022801"/>
    </source>
</evidence>
<gene>
    <name evidence="4" type="primary">urh1</name>
    <name evidence="4" type="ORF">HME7025_00184</name>
</gene>
<dbReference type="PANTHER" id="PTHR12304:SF4">
    <property type="entry name" value="URIDINE NUCLEOSIDASE"/>
    <property type="match status" value="1"/>
</dbReference>
<dbReference type="Pfam" id="PF01156">
    <property type="entry name" value="IU_nuc_hydro"/>
    <property type="match status" value="1"/>
</dbReference>
<dbReference type="Gene3D" id="3.90.245.10">
    <property type="entry name" value="Ribonucleoside hydrolase-like"/>
    <property type="match status" value="1"/>
</dbReference>
<name>A0A2S2DTA9_9BACT</name>